<feature type="active site" description="Nucleophile" evidence="9">
    <location>
        <position position="152"/>
    </location>
</feature>
<keyword evidence="3" id="KW-0328">Glycosyltransferase</keyword>
<evidence type="ECO:0000256" key="10">
    <source>
        <dbReference type="SAM" id="SignalP"/>
    </source>
</evidence>
<feature type="domain" description="L,D-TPase catalytic" evidence="11">
    <location>
        <begin position="46"/>
        <end position="176"/>
    </location>
</feature>
<sequence>MFGVRVMKRFGRFAGCALAVVVAGSFAGGAGAREIVPFETDAYRAGTIVIRNSERALYLVGGDGRAMRYRVAVGRPGKQWLGSAWIKGKYVEPAWSPPEEVRRDKPHLPDVIPGGSPKNPMGPRALLLDRDEYAIHGTNRPKSIGTYASYGCIRMRNVDIIDLYERVKVGAKVVVVP</sequence>
<comment type="pathway">
    <text evidence="1 9">Cell wall biogenesis; peptidoglycan biosynthesis.</text>
</comment>
<feature type="active site" description="Proton donor/acceptor" evidence="9">
    <location>
        <position position="136"/>
    </location>
</feature>
<dbReference type="Gene3D" id="2.40.440.10">
    <property type="entry name" value="L,D-transpeptidase catalytic domain-like"/>
    <property type="match status" value="1"/>
</dbReference>
<keyword evidence="10" id="KW-0732">Signal</keyword>
<dbReference type="PANTHER" id="PTHR30582:SF24">
    <property type="entry name" value="L,D-TRANSPEPTIDASE ERFK_SRFK-RELATED"/>
    <property type="match status" value="1"/>
</dbReference>
<evidence type="ECO:0000256" key="2">
    <source>
        <dbReference type="ARBA" id="ARBA00005992"/>
    </source>
</evidence>
<dbReference type="GO" id="GO:0018104">
    <property type="term" value="P:peptidoglycan-protein cross-linking"/>
    <property type="evidence" value="ECO:0007669"/>
    <property type="project" value="TreeGrafter"/>
</dbReference>
<evidence type="ECO:0000256" key="1">
    <source>
        <dbReference type="ARBA" id="ARBA00004752"/>
    </source>
</evidence>
<evidence type="ECO:0000256" key="4">
    <source>
        <dbReference type="ARBA" id="ARBA00022679"/>
    </source>
</evidence>
<keyword evidence="13" id="KW-1185">Reference proteome</keyword>
<evidence type="ECO:0000256" key="7">
    <source>
        <dbReference type="ARBA" id="ARBA00022984"/>
    </source>
</evidence>
<evidence type="ECO:0000259" key="11">
    <source>
        <dbReference type="PROSITE" id="PS52029"/>
    </source>
</evidence>
<evidence type="ECO:0000256" key="3">
    <source>
        <dbReference type="ARBA" id="ARBA00022676"/>
    </source>
</evidence>
<dbReference type="GO" id="GO:0071972">
    <property type="term" value="F:peptidoglycan L,D-transpeptidase activity"/>
    <property type="evidence" value="ECO:0007669"/>
    <property type="project" value="TreeGrafter"/>
</dbReference>
<evidence type="ECO:0000256" key="8">
    <source>
        <dbReference type="ARBA" id="ARBA00023316"/>
    </source>
</evidence>
<dbReference type="GO" id="GO:0071555">
    <property type="term" value="P:cell wall organization"/>
    <property type="evidence" value="ECO:0007669"/>
    <property type="project" value="UniProtKB-UniRule"/>
</dbReference>
<feature type="chain" id="PRO_5040928729" evidence="10">
    <location>
        <begin position="33"/>
        <end position="177"/>
    </location>
</feature>
<dbReference type="CDD" id="cd16913">
    <property type="entry name" value="YkuD_like"/>
    <property type="match status" value="1"/>
</dbReference>
<protein>
    <submittedName>
        <fullName evidence="12">L,D-transpeptidase</fullName>
    </submittedName>
</protein>
<keyword evidence="4" id="KW-0808">Transferase</keyword>
<dbReference type="FunFam" id="2.40.440.10:FF:000002">
    <property type="entry name" value="L,D-transpeptidase ErfK/SrfK"/>
    <property type="match status" value="1"/>
</dbReference>
<comment type="caution">
    <text evidence="12">The sequence shown here is derived from an EMBL/GenBank/DDBJ whole genome shotgun (WGS) entry which is preliminary data.</text>
</comment>
<evidence type="ECO:0000313" key="13">
    <source>
        <dbReference type="Proteomes" id="UP001143309"/>
    </source>
</evidence>
<dbReference type="GO" id="GO:0008360">
    <property type="term" value="P:regulation of cell shape"/>
    <property type="evidence" value="ECO:0007669"/>
    <property type="project" value="UniProtKB-UniRule"/>
</dbReference>
<dbReference type="PROSITE" id="PS52029">
    <property type="entry name" value="LD_TPASE"/>
    <property type="match status" value="1"/>
</dbReference>
<feature type="signal peptide" evidence="10">
    <location>
        <begin position="1"/>
        <end position="32"/>
    </location>
</feature>
<evidence type="ECO:0000256" key="9">
    <source>
        <dbReference type="PROSITE-ProRule" id="PRU01373"/>
    </source>
</evidence>
<evidence type="ECO:0000256" key="6">
    <source>
        <dbReference type="ARBA" id="ARBA00022960"/>
    </source>
</evidence>
<gene>
    <name evidence="12" type="ORF">GCM10008174_10420</name>
</gene>
<dbReference type="GO" id="GO:0016757">
    <property type="term" value="F:glycosyltransferase activity"/>
    <property type="evidence" value="ECO:0007669"/>
    <property type="project" value="UniProtKB-KW"/>
</dbReference>
<dbReference type="SUPFAM" id="SSF141523">
    <property type="entry name" value="L,D-transpeptidase catalytic domain-like"/>
    <property type="match status" value="1"/>
</dbReference>
<dbReference type="GO" id="GO:0005576">
    <property type="term" value="C:extracellular region"/>
    <property type="evidence" value="ECO:0007669"/>
    <property type="project" value="TreeGrafter"/>
</dbReference>
<dbReference type="InterPro" id="IPR038063">
    <property type="entry name" value="Transpep_catalytic_dom"/>
</dbReference>
<organism evidence="12 13">
    <name type="scientific">Methylopila turkensis</name>
    <dbReference type="NCBI Taxonomy" id="1437816"/>
    <lineage>
        <taxon>Bacteria</taxon>
        <taxon>Pseudomonadati</taxon>
        <taxon>Pseudomonadota</taxon>
        <taxon>Alphaproteobacteria</taxon>
        <taxon>Hyphomicrobiales</taxon>
        <taxon>Methylopilaceae</taxon>
        <taxon>Methylopila</taxon>
    </lineage>
</organism>
<reference evidence="12" key="2">
    <citation type="submission" date="2023-01" db="EMBL/GenBank/DDBJ databases">
        <authorList>
            <person name="Sun Q."/>
            <person name="Evtushenko L."/>
        </authorList>
    </citation>
    <scope>NUCLEOTIDE SEQUENCE</scope>
    <source>
        <strain evidence="12">VKM B-2748</strain>
    </source>
</reference>
<dbReference type="PANTHER" id="PTHR30582">
    <property type="entry name" value="L,D-TRANSPEPTIDASE"/>
    <property type="match status" value="1"/>
</dbReference>
<dbReference type="Proteomes" id="UP001143309">
    <property type="component" value="Unassembled WGS sequence"/>
</dbReference>
<dbReference type="EMBL" id="BSFL01000001">
    <property type="protein sequence ID" value="GLK79301.1"/>
    <property type="molecule type" value="Genomic_DNA"/>
</dbReference>
<keyword evidence="8 9" id="KW-0961">Cell wall biogenesis/degradation</keyword>
<reference evidence="12" key="1">
    <citation type="journal article" date="2014" name="Int. J. Syst. Evol. Microbiol.">
        <title>Complete genome sequence of Corynebacterium casei LMG S-19264T (=DSM 44701T), isolated from a smear-ripened cheese.</title>
        <authorList>
            <consortium name="US DOE Joint Genome Institute (JGI-PGF)"/>
            <person name="Walter F."/>
            <person name="Albersmeier A."/>
            <person name="Kalinowski J."/>
            <person name="Ruckert C."/>
        </authorList>
    </citation>
    <scope>NUCLEOTIDE SEQUENCE</scope>
    <source>
        <strain evidence="12">VKM B-2748</strain>
    </source>
</reference>
<accession>A0A9W6N6F6</accession>
<comment type="similarity">
    <text evidence="2">Belongs to the YkuD family.</text>
</comment>
<dbReference type="Pfam" id="PF03734">
    <property type="entry name" value="YkuD"/>
    <property type="match status" value="1"/>
</dbReference>
<keyword evidence="7 9" id="KW-0573">Peptidoglycan synthesis</keyword>
<keyword evidence="5" id="KW-0378">Hydrolase</keyword>
<evidence type="ECO:0000256" key="5">
    <source>
        <dbReference type="ARBA" id="ARBA00022801"/>
    </source>
</evidence>
<proteinExistence type="inferred from homology"/>
<dbReference type="InterPro" id="IPR050979">
    <property type="entry name" value="LD-transpeptidase"/>
</dbReference>
<dbReference type="InterPro" id="IPR005490">
    <property type="entry name" value="LD_TPept_cat_dom"/>
</dbReference>
<name>A0A9W6N6F6_9HYPH</name>
<keyword evidence="6 9" id="KW-0133">Cell shape</keyword>
<dbReference type="AlphaFoldDB" id="A0A9W6N6F6"/>
<evidence type="ECO:0000313" key="12">
    <source>
        <dbReference type="EMBL" id="GLK79301.1"/>
    </source>
</evidence>